<dbReference type="Pfam" id="PF02129">
    <property type="entry name" value="Peptidase_S15"/>
    <property type="match status" value="1"/>
</dbReference>
<dbReference type="Gene3D" id="2.60.120.260">
    <property type="entry name" value="Galactose-binding domain-like"/>
    <property type="match status" value="1"/>
</dbReference>
<keyword evidence="4" id="KW-1185">Reference proteome</keyword>
<comment type="caution">
    <text evidence="3">The sequence shown here is derived from an EMBL/GenBank/DDBJ whole genome shotgun (WGS) entry which is preliminary data.</text>
</comment>
<dbReference type="SMART" id="SM00939">
    <property type="entry name" value="PepX_C"/>
    <property type="match status" value="1"/>
</dbReference>
<accession>A0A1C0ZXW6</accession>
<dbReference type="InterPro" id="IPR005674">
    <property type="entry name" value="CocE/Ser_esterase"/>
</dbReference>
<dbReference type="AlphaFoldDB" id="A0A1C0ZXW6"/>
<dbReference type="InterPro" id="IPR008979">
    <property type="entry name" value="Galactose-bd-like_sf"/>
</dbReference>
<dbReference type="OrthoDB" id="319764at2"/>
<dbReference type="InterPro" id="IPR029058">
    <property type="entry name" value="AB_hydrolase_fold"/>
</dbReference>
<dbReference type="Pfam" id="PF08530">
    <property type="entry name" value="PepX_C"/>
    <property type="match status" value="1"/>
</dbReference>
<evidence type="ECO:0000313" key="3">
    <source>
        <dbReference type="EMBL" id="OCT12944.1"/>
    </source>
</evidence>
<gene>
    <name evidence="3" type="ORF">A8709_21725</name>
</gene>
<evidence type="ECO:0000313" key="4">
    <source>
        <dbReference type="Proteomes" id="UP000093309"/>
    </source>
</evidence>
<dbReference type="GO" id="GO:0008239">
    <property type="term" value="F:dipeptidyl-peptidase activity"/>
    <property type="evidence" value="ECO:0007669"/>
    <property type="project" value="InterPro"/>
</dbReference>
<dbReference type="Proteomes" id="UP000093309">
    <property type="component" value="Unassembled WGS sequence"/>
</dbReference>
<dbReference type="STRING" id="512399.A8709_21725"/>
<evidence type="ECO:0000256" key="1">
    <source>
        <dbReference type="ARBA" id="ARBA00022801"/>
    </source>
</evidence>
<keyword evidence="1" id="KW-0378">Hydrolase</keyword>
<dbReference type="Gene3D" id="3.40.50.1820">
    <property type="entry name" value="alpha/beta hydrolase"/>
    <property type="match status" value="1"/>
</dbReference>
<dbReference type="InterPro" id="IPR000383">
    <property type="entry name" value="Xaa-Pro-like_dom"/>
</dbReference>
<proteinExistence type="predicted"/>
<evidence type="ECO:0000259" key="2">
    <source>
        <dbReference type="SMART" id="SM00939"/>
    </source>
</evidence>
<reference evidence="4" key="1">
    <citation type="submission" date="2016-05" db="EMBL/GenBank/DDBJ databases">
        <title>Paenibacillus oryzae. sp. nov., isolated from the rice root.</title>
        <authorList>
            <person name="Zhang J."/>
            <person name="Zhang X."/>
        </authorList>
    </citation>
    <scope>NUCLEOTIDE SEQUENCE [LARGE SCALE GENOMIC DNA]</scope>
    <source>
        <strain evidence="4">KCTC13222</strain>
    </source>
</reference>
<name>A0A1C0ZXW6_9BACL</name>
<dbReference type="InterPro" id="IPR013736">
    <property type="entry name" value="Xaa-Pro_dipept_C"/>
</dbReference>
<sequence length="566" mass="62893">MSHTNEDLLRAPTYEVGPYHPFYVTMRDGTRLMTHVWLPDGDGPWPTILMRTPYVDSGEVYDPGFVIFARYGYAVILQECRGRGQSEGVWEPFVNERSDGLDTLDWLIQQPWQDGNIGLYGGSYLSFSQWMLADGLPPQVKTLYLSAMGTDQYRFAYMNGMFKPDIYTAWAVTNSDVDWGDRDVTGIALDAYRFSPPMEMDQSLLGRKVPWYRDFISSSGSGAALWNEGLWALLKSMPAKVNVPVCMVAGWFDIALETMFASFGELKPEIRAKSRLIVGPWVHSFVTYGDLDYPGGTTDGTNGGTKVVLAWFDANLKGQPHAPEKLGTVETYVIGDNEWRTWEQWPPASESLTFYLNENFSLGMRPSDQPVSYSYTYDPKNPVTTAGGGTILSVYGDSPYLPKAASVKQPEPNDRPDVLSFQSELLTRDMLIAGQIKVGLHVSSTAEDTAFTVKISEVFANGETFNIADGITSLAYRNGASSPQSYEPGRIESIRMELWPITWQLRSGSRLRLDVSSSNFPAYHVHPNVAGNWAEQAEVKRANQTLYGGGGCVSLVEIPLSTVVTT</sequence>
<dbReference type="NCBIfam" id="TIGR00976">
    <property type="entry name" value="CocE_NonD"/>
    <property type="match status" value="1"/>
</dbReference>
<organism evidence="3 4">
    <name type="scientific">Paenibacillus pectinilyticus</name>
    <dbReference type="NCBI Taxonomy" id="512399"/>
    <lineage>
        <taxon>Bacteria</taxon>
        <taxon>Bacillati</taxon>
        <taxon>Bacillota</taxon>
        <taxon>Bacilli</taxon>
        <taxon>Bacillales</taxon>
        <taxon>Paenibacillaceae</taxon>
        <taxon>Paenibacillus</taxon>
    </lineage>
</organism>
<protein>
    <recommendedName>
        <fullName evidence="2">Xaa-Pro dipeptidyl-peptidase C-terminal domain-containing protein</fullName>
    </recommendedName>
</protein>
<dbReference type="SUPFAM" id="SSF53474">
    <property type="entry name" value="alpha/beta-Hydrolases"/>
    <property type="match status" value="1"/>
</dbReference>
<feature type="domain" description="Xaa-Pro dipeptidyl-peptidase C-terminal" evidence="2">
    <location>
        <begin position="309"/>
        <end position="557"/>
    </location>
</feature>
<dbReference type="EMBL" id="LYPC01000026">
    <property type="protein sequence ID" value="OCT12944.1"/>
    <property type="molecule type" value="Genomic_DNA"/>
</dbReference>
<dbReference type="Gene3D" id="1.10.3020.10">
    <property type="entry name" value="alpha-amino acid ester hydrolase ( Helical cap domain)"/>
    <property type="match status" value="1"/>
</dbReference>
<dbReference type="SUPFAM" id="SSF49785">
    <property type="entry name" value="Galactose-binding domain-like"/>
    <property type="match status" value="1"/>
</dbReference>
<dbReference type="RefSeq" id="WP_065854968.1">
    <property type="nucleotide sequence ID" value="NZ_LYPC01000026.1"/>
</dbReference>